<dbReference type="AlphaFoldDB" id="A0ABD0R7X9"/>
<proteinExistence type="predicted"/>
<organism evidence="1 2">
    <name type="scientific">Cirrhinus mrigala</name>
    <name type="common">Mrigala</name>
    <dbReference type="NCBI Taxonomy" id="683832"/>
    <lineage>
        <taxon>Eukaryota</taxon>
        <taxon>Metazoa</taxon>
        <taxon>Chordata</taxon>
        <taxon>Craniata</taxon>
        <taxon>Vertebrata</taxon>
        <taxon>Euteleostomi</taxon>
        <taxon>Actinopterygii</taxon>
        <taxon>Neopterygii</taxon>
        <taxon>Teleostei</taxon>
        <taxon>Ostariophysi</taxon>
        <taxon>Cypriniformes</taxon>
        <taxon>Cyprinidae</taxon>
        <taxon>Labeoninae</taxon>
        <taxon>Labeonini</taxon>
        <taxon>Cirrhinus</taxon>
    </lineage>
</organism>
<reference evidence="1 2" key="1">
    <citation type="submission" date="2024-05" db="EMBL/GenBank/DDBJ databases">
        <title>Genome sequencing and assembly of Indian major carp, Cirrhinus mrigala (Hamilton, 1822).</title>
        <authorList>
            <person name="Mohindra V."/>
            <person name="Chowdhury L.M."/>
            <person name="Lal K."/>
            <person name="Jena J.K."/>
        </authorList>
    </citation>
    <scope>NUCLEOTIDE SEQUENCE [LARGE SCALE GENOMIC DNA]</scope>
    <source>
        <strain evidence="1">CM1030</strain>
        <tissue evidence="1">Blood</tissue>
    </source>
</reference>
<comment type="caution">
    <text evidence="1">The sequence shown here is derived from an EMBL/GenBank/DDBJ whole genome shotgun (WGS) entry which is preliminary data.</text>
</comment>
<dbReference type="Proteomes" id="UP001529510">
    <property type="component" value="Unassembled WGS sequence"/>
</dbReference>
<evidence type="ECO:0000313" key="2">
    <source>
        <dbReference type="Proteomes" id="UP001529510"/>
    </source>
</evidence>
<dbReference type="EMBL" id="JAMKFB020000004">
    <property type="protein sequence ID" value="KAL0194644.1"/>
    <property type="molecule type" value="Genomic_DNA"/>
</dbReference>
<keyword evidence="2" id="KW-1185">Reference proteome</keyword>
<sequence length="73" mass="8505">RQSEFNPETTLSEDECKEAIAFMSHSSDEDAIKKKMKLTFDYRRNMVLDPMQSSDILTVFPRFKDIKGLVKCL</sequence>
<protein>
    <submittedName>
        <fullName evidence="1">Uncharacterized protein</fullName>
    </submittedName>
</protein>
<name>A0ABD0R7X9_CIRMR</name>
<feature type="non-terminal residue" evidence="1">
    <location>
        <position position="1"/>
    </location>
</feature>
<accession>A0ABD0R7X9</accession>
<evidence type="ECO:0000313" key="1">
    <source>
        <dbReference type="EMBL" id="KAL0194644.1"/>
    </source>
</evidence>
<gene>
    <name evidence="1" type="ORF">M9458_008216</name>
</gene>